<dbReference type="EMBL" id="LN609416">
    <property type="protein sequence ID" value="CEF61582.1"/>
    <property type="molecule type" value="Genomic_DNA"/>
</dbReference>
<evidence type="ECO:0000313" key="1">
    <source>
        <dbReference type="EMBL" id="CEF61582.1"/>
    </source>
</evidence>
<dbReference type="Proteomes" id="UP000035682">
    <property type="component" value="Unplaced"/>
</dbReference>
<dbReference type="CTD" id="36373950"/>
<dbReference type="AlphaFoldDB" id="A0A090L0B6"/>
<dbReference type="GeneID" id="36373950"/>
<proteinExistence type="predicted"/>
<reference evidence="3" key="3">
    <citation type="submission" date="2020-12" db="UniProtKB">
        <authorList>
            <consortium name="WormBaseParasite"/>
        </authorList>
    </citation>
    <scope>IDENTIFICATION</scope>
</reference>
<dbReference type="WBParaSite" id="SRAE_0000070000.1">
    <property type="protein sequence ID" value="SRAE_0000070000.1"/>
    <property type="gene ID" value="WBGene00256452"/>
</dbReference>
<evidence type="ECO:0000313" key="2">
    <source>
        <dbReference type="Proteomes" id="UP000035682"/>
    </source>
</evidence>
<evidence type="ECO:0000313" key="4">
    <source>
        <dbReference type="WormBase" id="SRAE_0000070000"/>
    </source>
</evidence>
<evidence type="ECO:0000313" key="3">
    <source>
        <dbReference type="WBParaSite" id="SRAE_0000070000.1"/>
    </source>
</evidence>
<organism evidence="1">
    <name type="scientific">Strongyloides ratti</name>
    <name type="common">Parasitic roundworm</name>
    <dbReference type="NCBI Taxonomy" id="34506"/>
    <lineage>
        <taxon>Eukaryota</taxon>
        <taxon>Metazoa</taxon>
        <taxon>Ecdysozoa</taxon>
        <taxon>Nematoda</taxon>
        <taxon>Chromadorea</taxon>
        <taxon>Rhabditida</taxon>
        <taxon>Tylenchina</taxon>
        <taxon>Panagrolaimomorpha</taxon>
        <taxon>Strongyloidoidea</taxon>
        <taxon>Strongyloididae</taxon>
        <taxon>Strongyloides</taxon>
    </lineage>
</organism>
<gene>
    <name evidence="1 3 4" type="ORF">SRAE_0000070000</name>
</gene>
<protein>
    <submittedName>
        <fullName evidence="3">MADF domain-containing protein</fullName>
    </submittedName>
</protein>
<reference evidence="2" key="1">
    <citation type="submission" date="2014-09" db="EMBL/GenBank/DDBJ databases">
        <authorList>
            <person name="Martin A.A."/>
        </authorList>
    </citation>
    <scope>NUCLEOTIDE SEQUENCE</scope>
    <source>
        <strain evidence="2">ED321</strain>
    </source>
</reference>
<reference evidence="1" key="2">
    <citation type="submission" date="2014-09" db="EMBL/GenBank/DDBJ databases">
        <authorList>
            <person name="Aslett A.Martin."/>
        </authorList>
    </citation>
    <scope>NUCLEOTIDE SEQUENCE</scope>
    <source>
        <strain evidence="1">ED321 Heterogonic</strain>
    </source>
</reference>
<dbReference type="WormBase" id="SRAE_0000070000">
    <property type="protein sequence ID" value="SRP00878"/>
    <property type="gene ID" value="WBGene00256452"/>
</dbReference>
<name>A0A090L0B6_STRRB</name>
<keyword evidence="2" id="KW-1185">Reference proteome</keyword>
<sequence>MSDNTYALNPITQNKLWKTIESLLNVSNIIRTVWKKKHFKSKGSSINKVVNALAKDDKSNIKKSLIEVEQKWPELSISEKKLSKTWKKCFVAS</sequence>
<accession>A0A090L0B6</accession>
<dbReference type="RefSeq" id="XP_024500791.1">
    <property type="nucleotide sequence ID" value="XM_024646628.1"/>
</dbReference>